<dbReference type="AlphaFoldDB" id="G8R704"/>
<organism evidence="2 3">
    <name type="scientific">Owenweeksia hongkongensis (strain DSM 17368 / CIP 108786 / JCM 12287 / NRRL B-23963 / UST20020801)</name>
    <dbReference type="NCBI Taxonomy" id="926562"/>
    <lineage>
        <taxon>Bacteria</taxon>
        <taxon>Pseudomonadati</taxon>
        <taxon>Bacteroidota</taxon>
        <taxon>Flavobacteriia</taxon>
        <taxon>Flavobacteriales</taxon>
        <taxon>Owenweeksiaceae</taxon>
        <taxon>Owenweeksia</taxon>
    </lineage>
</organism>
<gene>
    <name evidence="2" type="ordered locus">Oweho_2399</name>
</gene>
<dbReference type="HOGENOM" id="CLU_478047_0_0_10"/>
<dbReference type="EMBL" id="CP003156">
    <property type="protein sequence ID" value="AEV33369.1"/>
    <property type="molecule type" value="Genomic_DNA"/>
</dbReference>
<evidence type="ECO:0000256" key="1">
    <source>
        <dbReference type="SAM" id="SignalP"/>
    </source>
</evidence>
<evidence type="ECO:0000313" key="3">
    <source>
        <dbReference type="Proteomes" id="UP000005631"/>
    </source>
</evidence>
<dbReference type="InterPro" id="IPR042097">
    <property type="entry name" value="Aminopeptidase_N-like_N_sf"/>
</dbReference>
<feature type="signal peptide" evidence="1">
    <location>
        <begin position="1"/>
        <end position="18"/>
    </location>
</feature>
<dbReference type="Proteomes" id="UP000005631">
    <property type="component" value="Chromosome"/>
</dbReference>
<reference evidence="2 3" key="1">
    <citation type="journal article" date="2012" name="Stand. Genomic Sci.">
        <title>Genome sequence of the orange-pigmented seawater bacterium Owenweeksia hongkongensis type strain (UST20020801(T)).</title>
        <authorList>
            <person name="Riedel T."/>
            <person name="Held B."/>
            <person name="Nolan M."/>
            <person name="Lucas S."/>
            <person name="Lapidus A."/>
            <person name="Tice H."/>
            <person name="Del Rio T.G."/>
            <person name="Cheng J.F."/>
            <person name="Han C."/>
            <person name="Tapia R."/>
            <person name="Goodwin L.A."/>
            <person name="Pitluck S."/>
            <person name="Liolios K."/>
            <person name="Mavromatis K."/>
            <person name="Pagani I."/>
            <person name="Ivanova N."/>
            <person name="Mikhailova N."/>
            <person name="Pati A."/>
            <person name="Chen A."/>
            <person name="Palaniappan K."/>
            <person name="Rohde M."/>
            <person name="Tindall B.J."/>
            <person name="Detter J.C."/>
            <person name="Goker M."/>
            <person name="Woyke T."/>
            <person name="Bristow J."/>
            <person name="Eisen J.A."/>
            <person name="Markowitz V."/>
            <person name="Hugenholtz P."/>
            <person name="Klenk H.P."/>
            <person name="Kyrpides N.C."/>
        </authorList>
    </citation>
    <scope>NUCLEOTIDE SEQUENCE</scope>
    <source>
        <strain evidence="3">DSM 17368 / JCM 12287 / NRRL B-23963</strain>
    </source>
</reference>
<dbReference type="Gene3D" id="2.60.40.1730">
    <property type="entry name" value="tricorn interacting facor f3 domain"/>
    <property type="match status" value="1"/>
</dbReference>
<proteinExistence type="predicted"/>
<name>G8R704_OWEHD</name>
<keyword evidence="3" id="KW-1185">Reference proteome</keyword>
<dbReference type="STRING" id="926562.Oweho_2399"/>
<sequence length="570" mass="64431">MQRWLFFIFCIMGSVLMAQPSDIVSIHLSIWKDGAFASANPNVIQASAEVTFKASKSPSQAVLLTKGLAVSNVELREGRIKGKLKWNQRNDSLFIQLRAGKRSTSTVKIDYQISLTDENNLAYIQKSEDVFALNAMNATTEMGMGIPGMWFPSASGDRFKMKLDITTKADENIGFSGSEEYKVKLPNGLLAHFWKSDKEILPEDFYLIIGTFNEYDAEELEEEFELSTIALKEMKYEKAKRKVMPYISLYGFTEGAISDSEYAIVDSLSAQDFSAYFLSKDDLPTILKEQYQIEAALAFYIENRDFKKASDRHWGAYSKLKGADWTNQIMLKKWKDRDSLTVEHYDKMLAYRVVNYQKSNPELMAEIPSQQLDTAFVKPLTQSRVLPMVSFSYRYVSGDTALYVKYVQDTAKSNVYAFPVRVIVRSGDLIDTAFKLVDQVSGELKITFPKVPNLAKVEVGDFFPGTLSDKRPDTYNLFQLSKAESEEEREEALIGLFKTSNPNLFSTALGIAMDDDQARLRALALDYADNLNAAGQQKLKDTIIALSENDSNAEVRKKAKILVKKYYGPK</sequence>
<accession>G8R704</accession>
<keyword evidence="1" id="KW-0732">Signal</keyword>
<evidence type="ECO:0000313" key="2">
    <source>
        <dbReference type="EMBL" id="AEV33369.1"/>
    </source>
</evidence>
<dbReference type="KEGG" id="oho:Oweho_2399"/>
<feature type="chain" id="PRO_5003515525" evidence="1">
    <location>
        <begin position="19"/>
        <end position="570"/>
    </location>
</feature>
<protein>
    <submittedName>
        <fullName evidence="2">Uncharacterized protein</fullName>
    </submittedName>
</protein>